<comment type="caution">
    <text evidence="2">The sequence shown here is derived from an EMBL/GenBank/DDBJ whole genome shotgun (WGS) entry which is preliminary data.</text>
</comment>
<dbReference type="AlphaFoldDB" id="A0A7W9SG48"/>
<evidence type="ECO:0000313" key="3">
    <source>
        <dbReference type="Proteomes" id="UP000522163"/>
    </source>
</evidence>
<dbReference type="EMBL" id="JACHHH010000003">
    <property type="protein sequence ID" value="MBB6040735.1"/>
    <property type="molecule type" value="Genomic_DNA"/>
</dbReference>
<name>A0A7W9SG48_9FIRM</name>
<dbReference type="Proteomes" id="UP000522163">
    <property type="component" value="Unassembled WGS sequence"/>
</dbReference>
<protein>
    <recommendedName>
        <fullName evidence="4">F0F1-ATPase subunit Ca2+/Mg2+ transporter</fullName>
    </recommendedName>
</protein>
<accession>A0A7W9SG48</accession>
<sequence>MKEWSKAFRNLTILSQFGLSLAMPLLLCLFVAYQLREHFHLSYWIYLPAFFFGLAASFMTAYKFYLSVSEKEKKQETKDRAFNQHR</sequence>
<keyword evidence="1" id="KW-0472">Membrane</keyword>
<dbReference type="Pfam" id="PF09527">
    <property type="entry name" value="ATPase_gene1"/>
    <property type="match status" value="1"/>
</dbReference>
<organism evidence="2 3">
    <name type="scientific">Oribacterium sinus</name>
    <dbReference type="NCBI Taxonomy" id="237576"/>
    <lineage>
        <taxon>Bacteria</taxon>
        <taxon>Bacillati</taxon>
        <taxon>Bacillota</taxon>
        <taxon>Clostridia</taxon>
        <taxon>Lachnospirales</taxon>
        <taxon>Lachnospiraceae</taxon>
        <taxon>Oribacterium</taxon>
    </lineage>
</organism>
<evidence type="ECO:0008006" key="4">
    <source>
        <dbReference type="Google" id="ProtNLM"/>
    </source>
</evidence>
<evidence type="ECO:0000256" key="1">
    <source>
        <dbReference type="SAM" id="Phobius"/>
    </source>
</evidence>
<keyword evidence="1" id="KW-0812">Transmembrane</keyword>
<proteinExistence type="predicted"/>
<feature type="transmembrane region" description="Helical" evidence="1">
    <location>
        <begin position="12"/>
        <end position="33"/>
    </location>
</feature>
<reference evidence="2 3" key="1">
    <citation type="submission" date="2020-08" db="EMBL/GenBank/DDBJ databases">
        <title>Genomic Encyclopedia of Type Strains, Phase IV (KMG-IV): sequencing the most valuable type-strain genomes for metagenomic binning, comparative biology and taxonomic classification.</title>
        <authorList>
            <person name="Goeker M."/>
        </authorList>
    </citation>
    <scope>NUCLEOTIDE SEQUENCE [LARGE SCALE GENOMIC DNA]</scope>
    <source>
        <strain evidence="2 3">DSM 17245</strain>
    </source>
</reference>
<feature type="transmembrane region" description="Helical" evidence="1">
    <location>
        <begin position="45"/>
        <end position="65"/>
    </location>
</feature>
<evidence type="ECO:0000313" key="2">
    <source>
        <dbReference type="EMBL" id="MBB6040735.1"/>
    </source>
</evidence>
<dbReference type="GeneID" id="85014257"/>
<keyword evidence="1" id="KW-1133">Transmembrane helix</keyword>
<gene>
    <name evidence="2" type="ORF">HNQ46_000698</name>
</gene>
<dbReference type="InterPro" id="IPR032820">
    <property type="entry name" value="ATPase_put"/>
</dbReference>
<dbReference type="RefSeq" id="WP_007157837.1">
    <property type="nucleotide sequence ID" value="NZ_CAUQVT010000033.1"/>
</dbReference>